<reference evidence="2 3" key="1">
    <citation type="journal article" date="2014" name="Agronomy (Basel)">
        <title>A Draft Genome Sequence for Ensete ventricosum, the Drought-Tolerant Tree Against Hunger.</title>
        <authorList>
            <person name="Harrison J."/>
            <person name="Moore K.A."/>
            <person name="Paszkiewicz K."/>
            <person name="Jones T."/>
            <person name="Grant M."/>
            <person name="Ambacheew D."/>
            <person name="Muzemil S."/>
            <person name="Studholme D.J."/>
        </authorList>
    </citation>
    <scope>NUCLEOTIDE SEQUENCE [LARGE SCALE GENOMIC DNA]</scope>
</reference>
<protein>
    <submittedName>
        <fullName evidence="2">Uncharacterized protein</fullName>
    </submittedName>
</protein>
<evidence type="ECO:0000313" key="2">
    <source>
        <dbReference type="EMBL" id="RRT62894.1"/>
    </source>
</evidence>
<evidence type="ECO:0000313" key="3">
    <source>
        <dbReference type="Proteomes" id="UP000287651"/>
    </source>
</evidence>
<feature type="region of interest" description="Disordered" evidence="1">
    <location>
        <begin position="1"/>
        <end position="44"/>
    </location>
</feature>
<dbReference type="Proteomes" id="UP000287651">
    <property type="component" value="Unassembled WGS sequence"/>
</dbReference>
<feature type="compositionally biased region" description="Basic and acidic residues" evidence="1">
    <location>
        <begin position="13"/>
        <end position="30"/>
    </location>
</feature>
<name>A0A426ZG05_ENSVE</name>
<accession>A0A426ZG05</accession>
<evidence type="ECO:0000256" key="1">
    <source>
        <dbReference type="SAM" id="MobiDB-lite"/>
    </source>
</evidence>
<gene>
    <name evidence="2" type="ORF">B296_00043111</name>
</gene>
<dbReference type="AlphaFoldDB" id="A0A426ZG05"/>
<sequence>MVWSAVAVDADSEDGRDNGDNDCRIKESKRGTSGGGQQLRISNDGPFLLEMPTTRRGGTVAIGSGLRLRNQWQRERENDGLRLQSQWHRERENDGLRCWQPTMTVVCWHMKKRAVAGMRKKAQGAGGCNCDAVMREDGCKILEEKLQQRLVVEV</sequence>
<organism evidence="2 3">
    <name type="scientific">Ensete ventricosum</name>
    <name type="common">Abyssinian banana</name>
    <name type="synonym">Musa ensete</name>
    <dbReference type="NCBI Taxonomy" id="4639"/>
    <lineage>
        <taxon>Eukaryota</taxon>
        <taxon>Viridiplantae</taxon>
        <taxon>Streptophyta</taxon>
        <taxon>Embryophyta</taxon>
        <taxon>Tracheophyta</taxon>
        <taxon>Spermatophyta</taxon>
        <taxon>Magnoliopsida</taxon>
        <taxon>Liliopsida</taxon>
        <taxon>Zingiberales</taxon>
        <taxon>Musaceae</taxon>
        <taxon>Ensete</taxon>
    </lineage>
</organism>
<proteinExistence type="predicted"/>
<dbReference type="EMBL" id="AMZH03006806">
    <property type="protein sequence ID" value="RRT62894.1"/>
    <property type="molecule type" value="Genomic_DNA"/>
</dbReference>
<comment type="caution">
    <text evidence="2">The sequence shown here is derived from an EMBL/GenBank/DDBJ whole genome shotgun (WGS) entry which is preliminary data.</text>
</comment>